<dbReference type="InterPro" id="IPR035500">
    <property type="entry name" value="NHR-like_dom_sf"/>
</dbReference>
<dbReference type="PANTHER" id="PTHR24082:SF283">
    <property type="entry name" value="NUCLEAR HORMONE RECEPTOR HR96"/>
    <property type="match status" value="1"/>
</dbReference>
<keyword evidence="11" id="KW-1185">Reference proteome</keyword>
<evidence type="ECO:0000259" key="9">
    <source>
        <dbReference type="PROSITE" id="PS51030"/>
    </source>
</evidence>
<evidence type="ECO:0000256" key="8">
    <source>
        <dbReference type="ARBA" id="ARBA00023242"/>
    </source>
</evidence>
<dbReference type="GO" id="GO:0045944">
    <property type="term" value="P:positive regulation of transcription by RNA polymerase II"/>
    <property type="evidence" value="ECO:0007669"/>
    <property type="project" value="TreeGrafter"/>
</dbReference>
<keyword evidence="1" id="KW-0479">Metal-binding</keyword>
<evidence type="ECO:0000313" key="10">
    <source>
        <dbReference type="EMBL" id="CAD7635630.1"/>
    </source>
</evidence>
<keyword evidence="7" id="KW-0675">Receptor</keyword>
<dbReference type="PANTHER" id="PTHR24082">
    <property type="entry name" value="NUCLEAR HORMONE RECEPTOR"/>
    <property type="match status" value="1"/>
</dbReference>
<dbReference type="InterPro" id="IPR001628">
    <property type="entry name" value="Znf_hrmn_rcpt"/>
</dbReference>
<keyword evidence="3" id="KW-0862">Zinc</keyword>
<dbReference type="GO" id="GO:0000978">
    <property type="term" value="F:RNA polymerase II cis-regulatory region sequence-specific DNA binding"/>
    <property type="evidence" value="ECO:0007669"/>
    <property type="project" value="TreeGrafter"/>
</dbReference>
<evidence type="ECO:0000256" key="6">
    <source>
        <dbReference type="ARBA" id="ARBA00023163"/>
    </source>
</evidence>
<dbReference type="GO" id="GO:0000122">
    <property type="term" value="P:negative regulation of transcription by RNA polymerase II"/>
    <property type="evidence" value="ECO:0007669"/>
    <property type="project" value="TreeGrafter"/>
</dbReference>
<keyword evidence="5" id="KW-0238">DNA-binding</keyword>
<dbReference type="AlphaFoldDB" id="A0A7R9Q7S6"/>
<dbReference type="PROSITE" id="PS51030">
    <property type="entry name" value="NUCLEAR_REC_DBD_2"/>
    <property type="match status" value="1"/>
</dbReference>
<keyword evidence="8" id="KW-0539">Nucleus</keyword>
<dbReference type="Pfam" id="PF00105">
    <property type="entry name" value="zf-C4"/>
    <property type="match status" value="1"/>
</dbReference>
<proteinExistence type="predicted"/>
<dbReference type="EMBL" id="CAJPIZ010017332">
    <property type="protein sequence ID" value="CAG2116060.1"/>
    <property type="molecule type" value="Genomic_DNA"/>
</dbReference>
<feature type="domain" description="Nuclear receptor" evidence="9">
    <location>
        <begin position="1"/>
        <end position="43"/>
    </location>
</feature>
<dbReference type="EMBL" id="OC871907">
    <property type="protein sequence ID" value="CAD7635630.1"/>
    <property type="molecule type" value="Genomic_DNA"/>
</dbReference>
<evidence type="ECO:0000256" key="7">
    <source>
        <dbReference type="ARBA" id="ARBA00023170"/>
    </source>
</evidence>
<evidence type="ECO:0000313" key="11">
    <source>
        <dbReference type="Proteomes" id="UP000759131"/>
    </source>
</evidence>
<name>A0A7R9Q7S6_9ACAR</name>
<gene>
    <name evidence="10" type="ORF">OSB1V03_LOCUS16021</name>
</gene>
<evidence type="ECO:0000256" key="5">
    <source>
        <dbReference type="ARBA" id="ARBA00023125"/>
    </source>
</evidence>
<dbReference type="InterPro" id="IPR013088">
    <property type="entry name" value="Znf_NHR/GATA"/>
</dbReference>
<dbReference type="SUPFAM" id="SSF48508">
    <property type="entry name" value="Nuclear receptor ligand-binding domain"/>
    <property type="match status" value="1"/>
</dbReference>
<dbReference type="SUPFAM" id="SSF57716">
    <property type="entry name" value="Glucocorticoid receptor-like (DNA-binding domain)"/>
    <property type="match status" value="1"/>
</dbReference>
<keyword evidence="4" id="KW-0805">Transcription regulation</keyword>
<dbReference type="GO" id="GO:0030154">
    <property type="term" value="P:cell differentiation"/>
    <property type="evidence" value="ECO:0007669"/>
    <property type="project" value="TreeGrafter"/>
</dbReference>
<evidence type="ECO:0000256" key="2">
    <source>
        <dbReference type="ARBA" id="ARBA00022771"/>
    </source>
</evidence>
<accession>A0A7R9Q7S6</accession>
<organism evidence="10">
    <name type="scientific">Medioppia subpectinata</name>
    <dbReference type="NCBI Taxonomy" id="1979941"/>
    <lineage>
        <taxon>Eukaryota</taxon>
        <taxon>Metazoa</taxon>
        <taxon>Ecdysozoa</taxon>
        <taxon>Arthropoda</taxon>
        <taxon>Chelicerata</taxon>
        <taxon>Arachnida</taxon>
        <taxon>Acari</taxon>
        <taxon>Acariformes</taxon>
        <taxon>Sarcoptiformes</taxon>
        <taxon>Oribatida</taxon>
        <taxon>Brachypylina</taxon>
        <taxon>Oppioidea</taxon>
        <taxon>Oppiidae</taxon>
        <taxon>Medioppia</taxon>
    </lineage>
</organism>
<evidence type="ECO:0000256" key="3">
    <source>
        <dbReference type="ARBA" id="ARBA00022833"/>
    </source>
</evidence>
<dbReference type="GO" id="GO:0004879">
    <property type="term" value="F:nuclear receptor activity"/>
    <property type="evidence" value="ECO:0007669"/>
    <property type="project" value="TreeGrafter"/>
</dbReference>
<dbReference type="InterPro" id="IPR050234">
    <property type="entry name" value="Nuclear_hormone_rcpt_NR1"/>
</dbReference>
<sequence>MFLPYGCPSAGKCKITTITRKYCPKCRFDKCLAVGMKRDSNNSETQTMITTITPLYKEIIGSNGLNELEIQRITELSVASDVYNYPLAKYIIEIRDENELFRIIKVKSEHFIRDTIKFTKGLLSFANTCPDDQYVLFKSGAFEVIYMQYLDTYDRDREIFHIHLDKEHSLLITLQSYKETDFNYYNMFKRFLDSIIPELHSDPIIMNLLLHSSAQIDPI</sequence>
<dbReference type="SMART" id="SM00399">
    <property type="entry name" value="ZnF_C4"/>
    <property type="match status" value="1"/>
</dbReference>
<protein>
    <recommendedName>
        <fullName evidence="9">Nuclear receptor domain-containing protein</fullName>
    </recommendedName>
</protein>
<reference evidence="10" key="1">
    <citation type="submission" date="2020-11" db="EMBL/GenBank/DDBJ databases">
        <authorList>
            <person name="Tran Van P."/>
        </authorList>
    </citation>
    <scope>NUCLEOTIDE SEQUENCE</scope>
</reference>
<dbReference type="OrthoDB" id="6528406at2759"/>
<keyword evidence="6" id="KW-0804">Transcription</keyword>
<dbReference type="Gene3D" id="1.10.565.10">
    <property type="entry name" value="Retinoid X Receptor"/>
    <property type="match status" value="1"/>
</dbReference>
<dbReference type="Proteomes" id="UP000759131">
    <property type="component" value="Unassembled WGS sequence"/>
</dbReference>
<dbReference type="GO" id="GO:0008270">
    <property type="term" value="F:zinc ion binding"/>
    <property type="evidence" value="ECO:0007669"/>
    <property type="project" value="UniProtKB-KW"/>
</dbReference>
<dbReference type="Gene3D" id="3.30.50.10">
    <property type="entry name" value="Erythroid Transcription Factor GATA-1, subunit A"/>
    <property type="match status" value="1"/>
</dbReference>
<evidence type="ECO:0000256" key="4">
    <source>
        <dbReference type="ARBA" id="ARBA00023015"/>
    </source>
</evidence>
<evidence type="ECO:0000256" key="1">
    <source>
        <dbReference type="ARBA" id="ARBA00022723"/>
    </source>
</evidence>
<keyword evidence="2" id="KW-0863">Zinc-finger</keyword>